<protein>
    <submittedName>
        <fullName evidence="2">N-acetyllactosaminide beta-1,3-N-acetylglucosaminyltransferase</fullName>
    </submittedName>
</protein>
<organism evidence="1 2">
    <name type="scientific">Parastrongyloides trichosuri</name>
    <name type="common">Possum-specific nematode worm</name>
    <dbReference type="NCBI Taxonomy" id="131310"/>
    <lineage>
        <taxon>Eukaryota</taxon>
        <taxon>Metazoa</taxon>
        <taxon>Ecdysozoa</taxon>
        <taxon>Nematoda</taxon>
        <taxon>Chromadorea</taxon>
        <taxon>Rhabditida</taxon>
        <taxon>Tylenchina</taxon>
        <taxon>Panagrolaimomorpha</taxon>
        <taxon>Strongyloidoidea</taxon>
        <taxon>Strongyloididae</taxon>
        <taxon>Parastrongyloides</taxon>
    </lineage>
</organism>
<evidence type="ECO:0000313" key="2">
    <source>
        <dbReference type="WBParaSite" id="PTRK_0000301400.1"/>
    </source>
</evidence>
<evidence type="ECO:0000313" key="1">
    <source>
        <dbReference type="Proteomes" id="UP000038045"/>
    </source>
</evidence>
<sequence length="354" mass="42067">MKIEPNSSRITLVLHLTIDFFKYLEKQIKIWEGPISVALVIPRAEVIKCPNNKIKLCGIYDEKNFIIFKILYYFKKIFNPYKVSLHLLYDNDGINNCVPIIINEIKDNDNLMEKYKKGLELGRKLPSPQKVYPINVARNIARMGKKTELFLSSDIENFSSDKYETKVSKIALKYLLEQKRKIVLVHRRFEYDIGASRPKNKKELKNLYIQKKASMFHASFYMQAHYIPYINQWMAVPEDDNVTSIFMTTNFTKYFWEPQFVGDNRVPYHLEEFPYRIRSNTHLGILMCHQEFRFAILNDVFMAHEGRRKKLNDNEEKSFKKGFNSIKKTIFDFNRWIKSNYPNMKKKCPSFLTA</sequence>
<dbReference type="Proteomes" id="UP000038045">
    <property type="component" value="Unplaced"/>
</dbReference>
<dbReference type="STRING" id="131310.A0A0N4Z762"/>
<reference evidence="2" key="1">
    <citation type="submission" date="2017-02" db="UniProtKB">
        <authorList>
            <consortium name="WormBaseParasite"/>
        </authorList>
    </citation>
    <scope>IDENTIFICATION</scope>
</reference>
<dbReference type="PANTHER" id="PTHR47411">
    <property type="entry name" value="B3GNT1, BETA-1,3-N-ACETYLGUCOSAMINYLTRANSFERASE 1, HOMOLOG"/>
    <property type="match status" value="1"/>
</dbReference>
<dbReference type="Pfam" id="PF13896">
    <property type="entry name" value="Glyco_transf_49"/>
    <property type="match status" value="1"/>
</dbReference>
<name>A0A0N4Z762_PARTI</name>
<keyword evidence="1" id="KW-1185">Reference proteome</keyword>
<dbReference type="PANTHER" id="PTHR47411:SF3">
    <property type="entry name" value="I-BETA-1,3-N-ACETYLGLUCOSAMINYLTRANSFERASE"/>
    <property type="match status" value="1"/>
</dbReference>
<dbReference type="WBParaSite" id="PTRK_0000301400.1">
    <property type="protein sequence ID" value="PTRK_0000301400.1"/>
    <property type="gene ID" value="PTRK_0000301400"/>
</dbReference>
<dbReference type="AlphaFoldDB" id="A0A0N4Z762"/>
<accession>A0A0N4Z762</accession>
<proteinExistence type="predicted"/>